<dbReference type="PANTHER" id="PTHR37305">
    <property type="entry name" value="INTEGRAL MEMBRANE PROTEIN-RELATED"/>
    <property type="match status" value="1"/>
</dbReference>
<feature type="transmembrane region" description="Helical" evidence="1">
    <location>
        <begin position="160"/>
        <end position="182"/>
    </location>
</feature>
<dbReference type="PANTHER" id="PTHR37305:SF1">
    <property type="entry name" value="MEMBRANE PROTEIN"/>
    <property type="match status" value="1"/>
</dbReference>
<protein>
    <submittedName>
        <fullName evidence="2">Uncharacterized protein</fullName>
    </submittedName>
</protein>
<reference evidence="2 3" key="1">
    <citation type="submission" date="2020-08" db="EMBL/GenBank/DDBJ databases">
        <title>Genome public.</title>
        <authorList>
            <person name="Liu C."/>
            <person name="Sun Q."/>
        </authorList>
    </citation>
    <scope>NUCLEOTIDE SEQUENCE [LARGE SCALE GENOMIC DNA]</scope>
    <source>
        <strain evidence="2 3">NSJ-10</strain>
    </source>
</reference>
<keyword evidence="1" id="KW-0472">Membrane</keyword>
<proteinExistence type="predicted"/>
<feature type="transmembrane region" description="Helical" evidence="1">
    <location>
        <begin position="241"/>
        <end position="263"/>
    </location>
</feature>
<comment type="caution">
    <text evidence="2">The sequence shown here is derived from an EMBL/GenBank/DDBJ whole genome shotgun (WGS) entry which is preliminary data.</text>
</comment>
<dbReference type="Proteomes" id="UP000615234">
    <property type="component" value="Unassembled WGS sequence"/>
</dbReference>
<evidence type="ECO:0000313" key="2">
    <source>
        <dbReference type="EMBL" id="MBC5662851.1"/>
    </source>
</evidence>
<organism evidence="2 3">
    <name type="scientific">Coprococcus hominis</name>
    <name type="common">ex Liu et al. 2022</name>
    <dbReference type="NCBI Taxonomy" id="2763039"/>
    <lineage>
        <taxon>Bacteria</taxon>
        <taxon>Bacillati</taxon>
        <taxon>Bacillota</taxon>
        <taxon>Clostridia</taxon>
        <taxon>Lachnospirales</taxon>
        <taxon>Lachnospiraceae</taxon>
        <taxon>Coprococcus</taxon>
    </lineage>
</organism>
<keyword evidence="1" id="KW-1133">Transmembrane helix</keyword>
<keyword evidence="1" id="KW-0812">Transmembrane</keyword>
<dbReference type="AlphaFoldDB" id="A0A8I0AKW1"/>
<dbReference type="EMBL" id="JACOOX010000004">
    <property type="protein sequence ID" value="MBC5662851.1"/>
    <property type="molecule type" value="Genomic_DNA"/>
</dbReference>
<feature type="transmembrane region" description="Helical" evidence="1">
    <location>
        <begin position="113"/>
        <end position="145"/>
    </location>
</feature>
<name>A0A8I0AKW1_9FIRM</name>
<evidence type="ECO:0000313" key="3">
    <source>
        <dbReference type="Proteomes" id="UP000615234"/>
    </source>
</evidence>
<feature type="transmembrane region" description="Helical" evidence="1">
    <location>
        <begin position="67"/>
        <end position="92"/>
    </location>
</feature>
<sequence length="268" mass="29758">MNIYGAEVFRYSKSFYGRMIMILVVPFACLTAAFLYYISNGISSDFLAAAGFSEQTVAAIKGQMSGIAYIASSFSASELLILLMMFPVILHISEDYEQNTLRCELQRSKSRTACYIARMLAAVTYAWGILLEYILISGVIAALFFRSSHEMSVASRTGKTVLAIVLQFIVTGACVMFVFMLTSLIRHSVLSMTTIVLLVFLFTPGYRVLVDLFELPSGVKQIWIIELLSTTSDLAFNRTDVLIMLVVGLLYAVISTSLGVHFFKVQKL</sequence>
<keyword evidence="3" id="KW-1185">Reference proteome</keyword>
<evidence type="ECO:0000256" key="1">
    <source>
        <dbReference type="SAM" id="Phobius"/>
    </source>
</evidence>
<accession>A0A8I0AKW1</accession>
<feature type="transmembrane region" description="Helical" evidence="1">
    <location>
        <begin position="20"/>
        <end position="38"/>
    </location>
</feature>
<feature type="transmembrane region" description="Helical" evidence="1">
    <location>
        <begin position="189"/>
        <end position="209"/>
    </location>
</feature>
<dbReference type="RefSeq" id="WP_118484339.1">
    <property type="nucleotide sequence ID" value="NZ_JACOOX010000004.1"/>
</dbReference>
<gene>
    <name evidence="2" type="ORF">H8S09_08090</name>
</gene>